<name>A0A1A8K557_NOTKU</name>
<keyword evidence="2" id="KW-0472">Membrane</keyword>
<feature type="domain" description="C-type lectin" evidence="3">
    <location>
        <begin position="305"/>
        <end position="424"/>
    </location>
</feature>
<dbReference type="SMART" id="SM00034">
    <property type="entry name" value="CLECT"/>
    <property type="match status" value="3"/>
</dbReference>
<reference evidence="4" key="2">
    <citation type="submission" date="2016-06" db="EMBL/GenBank/DDBJ databases">
        <title>The genome of a short-lived fish provides insights into sex chromosome evolution and the genetic control of aging.</title>
        <authorList>
            <person name="Reichwald K."/>
            <person name="Felder M."/>
            <person name="Petzold A."/>
            <person name="Koch P."/>
            <person name="Groth M."/>
            <person name="Platzer M."/>
        </authorList>
    </citation>
    <scope>NUCLEOTIDE SEQUENCE</scope>
    <source>
        <tissue evidence="4">Brain</tissue>
    </source>
</reference>
<evidence type="ECO:0000313" key="4">
    <source>
        <dbReference type="EMBL" id="SBR27346.1"/>
    </source>
</evidence>
<dbReference type="EMBL" id="HAEE01007326">
    <property type="protein sequence ID" value="SBR27346.1"/>
    <property type="molecule type" value="Transcribed_RNA"/>
</dbReference>
<keyword evidence="2" id="KW-1133">Transmembrane helix</keyword>
<dbReference type="InterPro" id="IPR018378">
    <property type="entry name" value="C-type_lectin_CS"/>
</dbReference>
<evidence type="ECO:0000256" key="1">
    <source>
        <dbReference type="ARBA" id="ARBA00023157"/>
    </source>
</evidence>
<dbReference type="InterPro" id="IPR016187">
    <property type="entry name" value="CTDL_fold"/>
</dbReference>
<reference evidence="4" key="1">
    <citation type="submission" date="2016-05" db="EMBL/GenBank/DDBJ databases">
        <authorList>
            <person name="Lavstsen T."/>
            <person name="Jespersen J.S."/>
        </authorList>
    </citation>
    <scope>NUCLEOTIDE SEQUENCE</scope>
    <source>
        <tissue evidence="4">Brain</tissue>
    </source>
</reference>
<dbReference type="PROSITE" id="PS00615">
    <property type="entry name" value="C_TYPE_LECTIN_1"/>
    <property type="match status" value="2"/>
</dbReference>
<keyword evidence="2" id="KW-0812">Transmembrane</keyword>
<sequence>MTALVCQNSLAVIHCPEESVINIQSAFYGRKNDDTCPHFGESGGTCTVDGILPIYRESWCKEQGGELAVIDDQYENDFVTSHLRDLETATWIGLSDLLVENQYGWSDGGSPVRYTNWNEHEPNNAGGAEHCVTMTHGVLASGRWNDDACHKNHSFVCYRKKSSSIKPPPPTKSPCPDGYISWYHNCYKLGGNLASIDMSYDQAFVAGVVLQGKADAWIGLRRKEDGSYKWTDGWPVFFTQWGPEEPTNFKDEGCVSMHASIWFHGTWNDTKCDQAKPFICKISSEKPPPTPSPGDGNCLEHWAPYGHHCYYIHDSKEGVSWPDARHICQSFRTELASIHSRAEQEFLRNLNHTKYHNIWIGLTRDGNFGWGWTDRTAVGFLNWAPGEPNSAFHPGEVAENCVEMYHDGRWNDNNCLQKRNFICRHRQFYTTDDNKHPIFPTDGPGTKNEGVVAGAVIGAIIFICLLAGLLFYVFRVRGYKLSSLSLPTRTTTSKIDVPNFSNPNFAGESDT</sequence>
<dbReference type="Gene3D" id="3.10.100.10">
    <property type="entry name" value="Mannose-Binding Protein A, subunit A"/>
    <property type="match status" value="3"/>
</dbReference>
<accession>A0A1A8K557</accession>
<dbReference type="InterPro" id="IPR001304">
    <property type="entry name" value="C-type_lectin-like"/>
</dbReference>
<dbReference type="InterPro" id="IPR016186">
    <property type="entry name" value="C-type_lectin-like/link_sf"/>
</dbReference>
<proteinExistence type="predicted"/>
<gene>
    <name evidence="4" type="primary">Nfu_g_1_006412</name>
</gene>
<feature type="domain" description="C-type lectin" evidence="3">
    <location>
        <begin position="186"/>
        <end position="281"/>
    </location>
</feature>
<feature type="transmembrane region" description="Helical" evidence="2">
    <location>
        <begin position="451"/>
        <end position="474"/>
    </location>
</feature>
<dbReference type="CDD" id="cd00037">
    <property type="entry name" value="CLECT"/>
    <property type="match status" value="3"/>
</dbReference>
<feature type="domain" description="C-type lectin" evidence="3">
    <location>
        <begin position="57"/>
        <end position="158"/>
    </location>
</feature>
<dbReference type="PROSITE" id="PS50041">
    <property type="entry name" value="C_TYPE_LECTIN_2"/>
    <property type="match status" value="3"/>
</dbReference>
<dbReference type="PANTHER" id="PTHR22803">
    <property type="entry name" value="MANNOSE, PHOSPHOLIPASE, LECTIN RECEPTOR RELATED"/>
    <property type="match status" value="1"/>
</dbReference>
<protein>
    <recommendedName>
        <fullName evidence="3">C-type lectin domain-containing protein</fullName>
    </recommendedName>
</protein>
<organism evidence="4">
    <name type="scientific">Nothobranchius kuhntae</name>
    <name type="common">Beira killifish</name>
    <dbReference type="NCBI Taxonomy" id="321403"/>
    <lineage>
        <taxon>Eukaryota</taxon>
        <taxon>Metazoa</taxon>
        <taxon>Chordata</taxon>
        <taxon>Craniata</taxon>
        <taxon>Vertebrata</taxon>
        <taxon>Euteleostomi</taxon>
        <taxon>Actinopterygii</taxon>
        <taxon>Neopterygii</taxon>
        <taxon>Teleostei</taxon>
        <taxon>Neoteleostei</taxon>
        <taxon>Acanthomorphata</taxon>
        <taxon>Ovalentaria</taxon>
        <taxon>Atherinomorphae</taxon>
        <taxon>Cyprinodontiformes</taxon>
        <taxon>Nothobranchiidae</taxon>
        <taxon>Nothobranchius</taxon>
    </lineage>
</organism>
<dbReference type="SUPFAM" id="SSF56436">
    <property type="entry name" value="C-type lectin-like"/>
    <property type="match status" value="3"/>
</dbReference>
<evidence type="ECO:0000259" key="3">
    <source>
        <dbReference type="PROSITE" id="PS50041"/>
    </source>
</evidence>
<dbReference type="Pfam" id="PF00059">
    <property type="entry name" value="Lectin_C"/>
    <property type="match status" value="3"/>
</dbReference>
<dbReference type="AlphaFoldDB" id="A0A1A8K557"/>
<dbReference type="InterPro" id="IPR050111">
    <property type="entry name" value="C-type_lectin/snaclec_domain"/>
</dbReference>
<keyword evidence="1" id="KW-1015">Disulfide bond</keyword>
<evidence type="ECO:0000256" key="2">
    <source>
        <dbReference type="SAM" id="Phobius"/>
    </source>
</evidence>